<evidence type="ECO:0000259" key="1">
    <source>
        <dbReference type="Pfam" id="PF05050"/>
    </source>
</evidence>
<dbReference type="EMBL" id="JAEAOA010001917">
    <property type="protein sequence ID" value="KAK3596043.1"/>
    <property type="molecule type" value="Genomic_DNA"/>
</dbReference>
<dbReference type="Gene3D" id="3.40.50.150">
    <property type="entry name" value="Vaccinia Virus protein VP39"/>
    <property type="match status" value="1"/>
</dbReference>
<dbReference type="InterPro" id="IPR052514">
    <property type="entry name" value="SAM-dependent_MTase"/>
</dbReference>
<dbReference type="SUPFAM" id="SSF53335">
    <property type="entry name" value="S-adenosyl-L-methionine-dependent methyltransferases"/>
    <property type="match status" value="1"/>
</dbReference>
<dbReference type="NCBIfam" id="TIGR01444">
    <property type="entry name" value="fkbM_fam"/>
    <property type="match status" value="1"/>
</dbReference>
<name>A0AAE0SQF9_9BIVA</name>
<gene>
    <name evidence="2" type="ORF">CHS0354_032568</name>
</gene>
<evidence type="ECO:0000313" key="3">
    <source>
        <dbReference type="Proteomes" id="UP001195483"/>
    </source>
</evidence>
<reference evidence="2" key="3">
    <citation type="submission" date="2023-05" db="EMBL/GenBank/DDBJ databases">
        <authorList>
            <person name="Smith C.H."/>
        </authorList>
    </citation>
    <scope>NUCLEOTIDE SEQUENCE</scope>
    <source>
        <strain evidence="2">CHS0354</strain>
        <tissue evidence="2">Mantle</tissue>
    </source>
</reference>
<keyword evidence="3" id="KW-1185">Reference proteome</keyword>
<comment type="caution">
    <text evidence="2">The sequence shown here is derived from an EMBL/GenBank/DDBJ whole genome shotgun (WGS) entry which is preliminary data.</text>
</comment>
<feature type="domain" description="Methyltransferase FkbM" evidence="1">
    <location>
        <begin position="4"/>
        <end position="145"/>
    </location>
</feature>
<proteinExistence type="predicted"/>
<dbReference type="PANTHER" id="PTHR34203:SF15">
    <property type="entry name" value="SLL1173 PROTEIN"/>
    <property type="match status" value="1"/>
</dbReference>
<sequence>MLVDLGAFIGYFTLYAGALDHDVLAVEPFNSSFKRLRQGLRLNDFPASIKLLNKAVSNKRSFVRMGKNQKHNLGNMQVNSEEDIDDRKIALKNDMIETVTMNDLVEYINIKQAIIKMDIEGYECKAMEMSTTFFQEVFVPFIFMEWLIIRTNMNSNETACTWKDARKLVNYLTGLGYTPFAYHPMFKLLDPNDVLDWEIDDIFWQHKNARSLLPYINLLRKTK</sequence>
<reference evidence="2" key="1">
    <citation type="journal article" date="2021" name="Genome Biol. Evol.">
        <title>A High-Quality Reference Genome for a Parasitic Bivalve with Doubly Uniparental Inheritance (Bivalvia: Unionida).</title>
        <authorList>
            <person name="Smith C.H."/>
        </authorList>
    </citation>
    <scope>NUCLEOTIDE SEQUENCE</scope>
    <source>
        <strain evidence="2">CHS0354</strain>
    </source>
</reference>
<dbReference type="InterPro" id="IPR029063">
    <property type="entry name" value="SAM-dependent_MTases_sf"/>
</dbReference>
<dbReference type="Pfam" id="PF05050">
    <property type="entry name" value="Methyltransf_21"/>
    <property type="match status" value="1"/>
</dbReference>
<dbReference type="InterPro" id="IPR006342">
    <property type="entry name" value="FkbM_mtfrase"/>
</dbReference>
<dbReference type="Proteomes" id="UP001195483">
    <property type="component" value="Unassembled WGS sequence"/>
</dbReference>
<evidence type="ECO:0000313" key="2">
    <source>
        <dbReference type="EMBL" id="KAK3596043.1"/>
    </source>
</evidence>
<dbReference type="AlphaFoldDB" id="A0AAE0SQF9"/>
<organism evidence="2 3">
    <name type="scientific">Potamilus streckersoni</name>
    <dbReference type="NCBI Taxonomy" id="2493646"/>
    <lineage>
        <taxon>Eukaryota</taxon>
        <taxon>Metazoa</taxon>
        <taxon>Spiralia</taxon>
        <taxon>Lophotrochozoa</taxon>
        <taxon>Mollusca</taxon>
        <taxon>Bivalvia</taxon>
        <taxon>Autobranchia</taxon>
        <taxon>Heteroconchia</taxon>
        <taxon>Palaeoheterodonta</taxon>
        <taxon>Unionida</taxon>
        <taxon>Unionoidea</taxon>
        <taxon>Unionidae</taxon>
        <taxon>Ambleminae</taxon>
        <taxon>Lampsilini</taxon>
        <taxon>Potamilus</taxon>
    </lineage>
</organism>
<reference evidence="2" key="2">
    <citation type="journal article" date="2021" name="Genome Biol. Evol.">
        <title>Developing a high-quality reference genome for a parasitic bivalve with doubly uniparental inheritance (Bivalvia: Unionida).</title>
        <authorList>
            <person name="Smith C.H."/>
        </authorList>
    </citation>
    <scope>NUCLEOTIDE SEQUENCE</scope>
    <source>
        <strain evidence="2">CHS0354</strain>
        <tissue evidence="2">Mantle</tissue>
    </source>
</reference>
<protein>
    <recommendedName>
        <fullName evidence="1">Methyltransferase FkbM domain-containing protein</fullName>
    </recommendedName>
</protein>
<accession>A0AAE0SQF9</accession>
<dbReference type="PANTHER" id="PTHR34203">
    <property type="entry name" value="METHYLTRANSFERASE, FKBM FAMILY PROTEIN"/>
    <property type="match status" value="1"/>
</dbReference>